<protein>
    <submittedName>
        <fullName evidence="1">Uncharacterized protein</fullName>
    </submittedName>
</protein>
<accession>A0A9P4HW81</accession>
<reference evidence="1" key="1">
    <citation type="journal article" date="2020" name="Stud. Mycol.">
        <title>101 Dothideomycetes genomes: a test case for predicting lifestyles and emergence of pathogens.</title>
        <authorList>
            <person name="Haridas S."/>
            <person name="Albert R."/>
            <person name="Binder M."/>
            <person name="Bloem J."/>
            <person name="Labutti K."/>
            <person name="Salamov A."/>
            <person name="Andreopoulos B."/>
            <person name="Baker S."/>
            <person name="Barry K."/>
            <person name="Bills G."/>
            <person name="Bluhm B."/>
            <person name="Cannon C."/>
            <person name="Castanera R."/>
            <person name="Culley D."/>
            <person name="Daum C."/>
            <person name="Ezra D."/>
            <person name="Gonzalez J."/>
            <person name="Henrissat B."/>
            <person name="Kuo A."/>
            <person name="Liang C."/>
            <person name="Lipzen A."/>
            <person name="Lutzoni F."/>
            <person name="Magnuson J."/>
            <person name="Mondo S."/>
            <person name="Nolan M."/>
            <person name="Ohm R."/>
            <person name="Pangilinan J."/>
            <person name="Park H.-J."/>
            <person name="Ramirez L."/>
            <person name="Alfaro M."/>
            <person name="Sun H."/>
            <person name="Tritt A."/>
            <person name="Yoshinaga Y."/>
            <person name="Zwiers L.-H."/>
            <person name="Turgeon B."/>
            <person name="Goodwin S."/>
            <person name="Spatafora J."/>
            <person name="Crous P."/>
            <person name="Grigoriev I."/>
        </authorList>
    </citation>
    <scope>NUCLEOTIDE SEQUENCE</scope>
    <source>
        <strain evidence="1">CBS 121410</strain>
    </source>
</reference>
<dbReference type="OrthoDB" id="3641440at2759"/>
<dbReference type="EMBL" id="ML978713">
    <property type="protein sequence ID" value="KAF2090321.1"/>
    <property type="molecule type" value="Genomic_DNA"/>
</dbReference>
<dbReference type="Proteomes" id="UP000799776">
    <property type="component" value="Unassembled WGS sequence"/>
</dbReference>
<name>A0A9P4HW81_9PEZI</name>
<keyword evidence="2" id="KW-1185">Reference proteome</keyword>
<evidence type="ECO:0000313" key="1">
    <source>
        <dbReference type="EMBL" id="KAF2090321.1"/>
    </source>
</evidence>
<dbReference type="AlphaFoldDB" id="A0A9P4HW81"/>
<sequence>MSPPQHRIPLDRALYLWPADVKSLELPKRGLERNSREFHFLANYGHILAEPIANTDEGAAQPFVPGLTLYYALARQSIGDPQKVQKIRNNVLDHFLRAYLNTEHELFAWYRWLQPVLRGSRMVAIFDILSTPDMAPLPIILQIVADAIRAQIVVWTRSKAPDKKLTARTIINTIFDRVPTYHVLLEDNPDDRHFRFKFSTLVPDESGKMLLELLETNRTKKPGLLERAGLRKPSFEINRLFFWGEKVRPGGTASPSYLCHNDWKDDDNKKKTISDIVAEIPDKKISLCPYTINISDPNQIEKALGFLDETLQLAPGQAIRPLRKHPDGSWQPMKRFVGVDCEFVRRQRPRMDISEYQSHWDDPDNSIQDFEPDFATAEAKLLFGIEKSDGDDGNGENLVSVLSMAVDRHVVFSFYLLDMIEKADSKKALAQIGHLLRKTVFNPTFLKIWWNFQQDFEVLNATIAHMYQGTKRRVFMRHLFSADQGNEPKEFVVPTFKFGYGNKLYQDPRPADLCFPEDDHLCPLHPNRKVQRISYWFQRCPCSMGNVDLQSVFWYLYRHAGFVQDHIDEIPWWQARRGLNFDKLLDVMLLPRGYYWILKYLKDRANEWPRGSQDCDKDTFYASMKPGMEKDDDQMGYLVGDVIAVAVIFRYLVANDDRLG</sequence>
<gene>
    <name evidence="1" type="ORF">K490DRAFT_63198</name>
</gene>
<organism evidence="1 2">
    <name type="scientific">Saccharata proteae CBS 121410</name>
    <dbReference type="NCBI Taxonomy" id="1314787"/>
    <lineage>
        <taxon>Eukaryota</taxon>
        <taxon>Fungi</taxon>
        <taxon>Dikarya</taxon>
        <taxon>Ascomycota</taxon>
        <taxon>Pezizomycotina</taxon>
        <taxon>Dothideomycetes</taxon>
        <taxon>Dothideomycetes incertae sedis</taxon>
        <taxon>Botryosphaeriales</taxon>
        <taxon>Saccharataceae</taxon>
        <taxon>Saccharata</taxon>
    </lineage>
</organism>
<proteinExistence type="predicted"/>
<comment type="caution">
    <text evidence="1">The sequence shown here is derived from an EMBL/GenBank/DDBJ whole genome shotgun (WGS) entry which is preliminary data.</text>
</comment>
<evidence type="ECO:0000313" key="2">
    <source>
        <dbReference type="Proteomes" id="UP000799776"/>
    </source>
</evidence>